<dbReference type="EMBL" id="JAAOMP010000171">
    <property type="protein sequence ID" value="MBU2761674.1"/>
    <property type="molecule type" value="Genomic_DNA"/>
</dbReference>
<organism evidence="1 2">
    <name type="scientific">Acidithiobacillus sulfurivorans</name>
    <dbReference type="NCBI Taxonomy" id="1958756"/>
    <lineage>
        <taxon>Bacteria</taxon>
        <taxon>Pseudomonadati</taxon>
        <taxon>Pseudomonadota</taxon>
        <taxon>Acidithiobacillia</taxon>
        <taxon>Acidithiobacillales</taxon>
        <taxon>Acidithiobacillaceae</taxon>
        <taxon>Acidithiobacillus</taxon>
    </lineage>
</organism>
<dbReference type="RefSeq" id="WP_215885156.1">
    <property type="nucleotide sequence ID" value="NZ_JAAOMP010000171.1"/>
</dbReference>
<evidence type="ECO:0000313" key="1">
    <source>
        <dbReference type="EMBL" id="MBU2761674.1"/>
    </source>
</evidence>
<comment type="caution">
    <text evidence="1">The sequence shown here is derived from an EMBL/GenBank/DDBJ whole genome shotgun (WGS) entry which is preliminary data.</text>
</comment>
<dbReference type="Proteomes" id="UP000755654">
    <property type="component" value="Unassembled WGS sequence"/>
</dbReference>
<gene>
    <name evidence="1" type="ORF">HAP95_16205</name>
</gene>
<accession>A0ABS6A4G9</accession>
<evidence type="ECO:0000313" key="2">
    <source>
        <dbReference type="Proteomes" id="UP000755654"/>
    </source>
</evidence>
<keyword evidence="2" id="KW-1185">Reference proteome</keyword>
<name>A0ABS6A4G9_9PROT</name>
<reference evidence="1 2" key="1">
    <citation type="journal article" date="2021" name="ISME J.">
        <title>Genomic evolution of the class Acidithiobacillia: deep-branching Proteobacteria living in extreme acidic conditions.</title>
        <authorList>
            <person name="Moya-Beltran A."/>
            <person name="Beard S."/>
            <person name="Rojas-Villalobos C."/>
            <person name="Issotta F."/>
            <person name="Gallardo Y."/>
            <person name="Ulloa R."/>
            <person name="Giaveno A."/>
            <person name="Degli Esposti M."/>
            <person name="Johnson D.B."/>
            <person name="Quatrini R."/>
        </authorList>
    </citation>
    <scope>NUCLEOTIDE SEQUENCE [LARGE SCALE GENOMIC DNA]</scope>
    <source>
        <strain evidence="1 2">RW2</strain>
    </source>
</reference>
<protein>
    <submittedName>
        <fullName evidence="1">Uncharacterized protein</fullName>
    </submittedName>
</protein>
<proteinExistence type="predicted"/>
<sequence length="185" mass="20968">MTMPDARFSEENHFPWIGITEERVTTEMENIQKLFASLSQGDPISYGISREIAKGLFTLSEENLKWSGAELLVRVDIESVKPEDFAAPDDVDFAAEVWEKPEDYWVPTARLDLGAVLSSFQFMVLLFFLSPFAKKNYKKALSGVDLLFYIHAADSSVTVYHADRSGAGRNLWKLMVAATRDRYSK</sequence>